<reference evidence="1 2" key="1">
    <citation type="journal article" date="2019" name="bioRxiv">
        <title>Bacteria contribute to plant secondary compound degradation in a generalist herbivore system.</title>
        <authorList>
            <person name="Francoeur C.B."/>
            <person name="Khadempour L."/>
            <person name="Moreira-Soto R.D."/>
            <person name="Gotting K."/>
            <person name="Book A.J."/>
            <person name="Pinto-Tomas A.A."/>
            <person name="Keefover-Ring K."/>
            <person name="Currie C.R."/>
        </authorList>
    </citation>
    <scope>NUCLEOTIDE SEQUENCE [LARGE SCALE GENOMIC DNA]</scope>
    <source>
        <strain evidence="1">Al-1710</strain>
    </source>
</reference>
<sequence length="64" mass="7254">MPQIKPHVSGSLRHVFSRKKNPLSTLISVRGFFYPHLPAIVKHGLSANDPGITRNIFLTYVRKN</sequence>
<comment type="caution">
    <text evidence="1">The sequence shown here is derived from an EMBL/GenBank/DDBJ whole genome shotgun (WGS) entry which is preliminary data.</text>
</comment>
<proteinExistence type="predicted"/>
<protein>
    <submittedName>
        <fullName evidence="1">Uncharacterized protein</fullName>
    </submittedName>
</protein>
<organism evidence="1 2">
    <name type="scientific">Candidatus Pantoea communis</name>
    <dbReference type="NCBI Taxonomy" id="2608354"/>
    <lineage>
        <taxon>Bacteria</taxon>
        <taxon>Pseudomonadati</taxon>
        <taxon>Pseudomonadota</taxon>
        <taxon>Gammaproteobacteria</taxon>
        <taxon>Enterobacterales</taxon>
        <taxon>Erwiniaceae</taxon>
        <taxon>Pantoea</taxon>
    </lineage>
</organism>
<keyword evidence="2" id="KW-1185">Reference proteome</keyword>
<accession>A0ABX0RXS6</accession>
<evidence type="ECO:0000313" key="2">
    <source>
        <dbReference type="Proteomes" id="UP001515780"/>
    </source>
</evidence>
<evidence type="ECO:0000313" key="1">
    <source>
        <dbReference type="EMBL" id="NIG21311.1"/>
    </source>
</evidence>
<dbReference type="Proteomes" id="UP001515780">
    <property type="component" value="Unassembled WGS sequence"/>
</dbReference>
<name>A0ABX0RXS6_9GAMM</name>
<gene>
    <name evidence="1" type="ORF">F3J37_21810</name>
</gene>
<dbReference type="EMBL" id="VWXC01000020">
    <property type="protein sequence ID" value="NIG21311.1"/>
    <property type="molecule type" value="Genomic_DNA"/>
</dbReference>